<dbReference type="InterPro" id="IPR000771">
    <property type="entry name" value="FBA_II"/>
</dbReference>
<comment type="cofactor">
    <cofactor evidence="3">
        <name>Zn(2+)</name>
        <dbReference type="ChEBI" id="CHEBI:29105"/>
    </cofactor>
    <text evidence="3">Binds 2 Zn(2+) ions per subunit. One is catalytic and the other provides a structural contribution.</text>
</comment>
<evidence type="ECO:0000313" key="5">
    <source>
        <dbReference type="Proteomes" id="UP000006851"/>
    </source>
</evidence>
<dbReference type="AlphaFoldDB" id="F2N7V0"/>
<proteinExistence type="predicted"/>
<dbReference type="KEGG" id="cgo:Corgl_0951"/>
<protein>
    <submittedName>
        <fullName evidence="4">Tagatose-bisphosphate aldolase</fullName>
        <ecNumber evidence="4">4.1.2.40</ecNumber>
    </submittedName>
</protein>
<evidence type="ECO:0000313" key="4">
    <source>
        <dbReference type="EMBL" id="AEB07059.1"/>
    </source>
</evidence>
<dbReference type="GO" id="GO:0005829">
    <property type="term" value="C:cytosol"/>
    <property type="evidence" value="ECO:0007669"/>
    <property type="project" value="TreeGrafter"/>
</dbReference>
<dbReference type="OrthoDB" id="9803995at2"/>
<reference evidence="5" key="1">
    <citation type="journal article" date="2013" name="Stand. Genomic Sci.">
        <title>Complete genome sequence of Coriobacterium glomerans type strain (PW2(T)) from the midgut of Pyrrhocoris apterus L. (red soldier bug).</title>
        <authorList>
            <person name="Stackebrandt E."/>
            <person name="Zeytun A."/>
            <person name="Lapidus A."/>
            <person name="Nolan M."/>
            <person name="Lucas S."/>
            <person name="Hammon N."/>
            <person name="Deshpande S."/>
            <person name="Cheng J.F."/>
            <person name="Tapia R."/>
            <person name="Goodwin L.A."/>
            <person name="Pitluck S."/>
            <person name="Liolios K."/>
            <person name="Pagani I."/>
            <person name="Ivanova N."/>
            <person name="Mavromatis K."/>
            <person name="Mikhailova N."/>
            <person name="Huntemann M."/>
            <person name="Pati A."/>
            <person name="Chen A."/>
            <person name="Palaniappan K."/>
            <person name="Chang Y.J."/>
            <person name="Land M."/>
            <person name="Hauser L."/>
            <person name="Rohde M."/>
            <person name="Pukall R."/>
            <person name="Goker M."/>
            <person name="Detter J.C."/>
            <person name="Woyke T."/>
            <person name="Bristow J."/>
            <person name="Eisen J.A."/>
            <person name="Markowitz V."/>
            <person name="Hugenholtz P."/>
            <person name="Kyrpides N.C."/>
            <person name="Klenk H.P."/>
        </authorList>
    </citation>
    <scope>NUCLEOTIDE SEQUENCE</scope>
    <source>
        <strain evidence="5">ATCC 49209 / DSM 20642 / JCM 10262 / PW2</strain>
    </source>
</reference>
<dbReference type="PANTHER" id="PTHR30304:SF0">
    <property type="entry name" value="D-TAGATOSE-1,6-BISPHOSPHATE ALDOLASE SUBUNIT GATY-RELATED"/>
    <property type="match status" value="1"/>
</dbReference>
<dbReference type="eggNOG" id="COG0191">
    <property type="taxonomic scope" value="Bacteria"/>
</dbReference>
<feature type="binding site" evidence="3">
    <location>
        <position position="184"/>
    </location>
    <ligand>
        <name>Zn(2+)</name>
        <dbReference type="ChEBI" id="CHEBI:29105"/>
        <label>1</label>
        <note>catalytic</note>
    </ligand>
</feature>
<keyword evidence="3" id="KW-0862">Zinc</keyword>
<feature type="binding site" evidence="3">
    <location>
        <position position="212"/>
    </location>
    <ligand>
        <name>Zn(2+)</name>
        <dbReference type="ChEBI" id="CHEBI:29105"/>
        <label>1</label>
        <note>catalytic</note>
    </ligand>
</feature>
<feature type="binding site" evidence="2">
    <location>
        <begin position="213"/>
        <end position="215"/>
    </location>
    <ligand>
        <name>dihydroxyacetone phosphate</name>
        <dbReference type="ChEBI" id="CHEBI:57642"/>
    </ligand>
</feature>
<evidence type="ECO:0000256" key="1">
    <source>
        <dbReference type="PIRSR" id="PIRSR001359-1"/>
    </source>
</evidence>
<name>F2N7V0_CORGP</name>
<feature type="binding site" evidence="3">
    <location>
        <position position="82"/>
    </location>
    <ligand>
        <name>Zn(2+)</name>
        <dbReference type="ChEBI" id="CHEBI:29105"/>
        <label>1</label>
        <note>catalytic</note>
    </ligand>
</feature>
<feature type="binding site" evidence="2">
    <location>
        <position position="185"/>
    </location>
    <ligand>
        <name>dihydroxyacetone phosphate</name>
        <dbReference type="ChEBI" id="CHEBI:57642"/>
    </ligand>
</feature>
<keyword evidence="5" id="KW-1185">Reference proteome</keyword>
<dbReference type="Proteomes" id="UP000006851">
    <property type="component" value="Chromosome"/>
</dbReference>
<dbReference type="Gene3D" id="3.20.20.70">
    <property type="entry name" value="Aldolase class I"/>
    <property type="match status" value="1"/>
</dbReference>
<dbReference type="RefSeq" id="WP_013708802.1">
    <property type="nucleotide sequence ID" value="NC_015389.1"/>
</dbReference>
<feature type="binding site" evidence="3">
    <location>
        <position position="133"/>
    </location>
    <ligand>
        <name>Zn(2+)</name>
        <dbReference type="ChEBI" id="CHEBI:29105"/>
        <label>2</label>
    </ligand>
</feature>
<evidence type="ECO:0000256" key="2">
    <source>
        <dbReference type="PIRSR" id="PIRSR001359-2"/>
    </source>
</evidence>
<organism evidence="4 5">
    <name type="scientific">Coriobacterium glomerans (strain ATCC 49209 / DSM 20642 / JCM 10262 / PW2)</name>
    <dbReference type="NCBI Taxonomy" id="700015"/>
    <lineage>
        <taxon>Bacteria</taxon>
        <taxon>Bacillati</taxon>
        <taxon>Actinomycetota</taxon>
        <taxon>Coriobacteriia</taxon>
        <taxon>Coriobacteriales</taxon>
        <taxon>Coriobacteriaceae</taxon>
        <taxon>Coriobacterium</taxon>
    </lineage>
</organism>
<dbReference type="EC" id="4.1.2.40" evidence="4"/>
<dbReference type="PANTHER" id="PTHR30304">
    <property type="entry name" value="D-TAGATOSE-1,6-BISPHOSPHATE ALDOLASE"/>
    <property type="match status" value="1"/>
</dbReference>
<dbReference type="InterPro" id="IPR050246">
    <property type="entry name" value="Class_II_FBP_aldolase"/>
</dbReference>
<dbReference type="PIRSF" id="PIRSF001359">
    <property type="entry name" value="F_bP_aldolase_II"/>
    <property type="match status" value="1"/>
</dbReference>
<dbReference type="STRING" id="700015.Corgl_0951"/>
<dbReference type="HOGENOM" id="CLU_040088_1_0_11"/>
<dbReference type="EMBL" id="CP002628">
    <property type="protein sequence ID" value="AEB07059.1"/>
    <property type="molecule type" value="Genomic_DNA"/>
</dbReference>
<feature type="binding site" evidence="2">
    <location>
        <begin position="234"/>
        <end position="237"/>
    </location>
    <ligand>
        <name>dihydroxyacetone phosphate</name>
        <dbReference type="ChEBI" id="CHEBI:57642"/>
    </ligand>
</feature>
<keyword evidence="3" id="KW-0479">Metal-binding</keyword>
<dbReference type="GO" id="GO:0008270">
    <property type="term" value="F:zinc ion binding"/>
    <property type="evidence" value="ECO:0007669"/>
    <property type="project" value="InterPro"/>
</dbReference>
<evidence type="ECO:0000256" key="3">
    <source>
        <dbReference type="PIRSR" id="PIRSR001359-3"/>
    </source>
</evidence>
<gene>
    <name evidence="4" type="ordered locus">Corgl_0951</name>
</gene>
<dbReference type="Pfam" id="PF01116">
    <property type="entry name" value="F_bP_aldolase"/>
    <property type="match status" value="1"/>
</dbReference>
<sequence length="292" mass="32103">MLINLKDITAIAEQHTMAIGSFNCPSLESIRASIDTAEKLGYPVIIAHAQGHEDIVPLSVIGPIMVALAERSSAPVCVHLDHCEDLCYMRRALDLGFTGVMFDGSMLEYERNVELAKRAADMCGQFDCGLECELGSMGPRENGRGHEKENVDTPDAIYTDPKQAVEFIGSTGCDLLAVSFGTVHGIYKGTPHLSFKVLEELRCHTMTPLVMHGGSGVSDSDYHQAIQAGIRKINYYTYGAKFAGERVKKVISDFQGLDQSAIVYWHDMTEAVYDELCIAFEHVMNVFANKLS</sequence>
<feature type="binding site" evidence="3">
    <location>
        <position position="103"/>
    </location>
    <ligand>
        <name>Zn(2+)</name>
        <dbReference type="ChEBI" id="CHEBI:29105"/>
        <label>2</label>
    </ligand>
</feature>
<dbReference type="InterPro" id="IPR013785">
    <property type="entry name" value="Aldolase_TIM"/>
</dbReference>
<accession>F2N7V0</accession>
<dbReference type="GO" id="GO:0005975">
    <property type="term" value="P:carbohydrate metabolic process"/>
    <property type="evidence" value="ECO:0007669"/>
    <property type="project" value="InterPro"/>
</dbReference>
<dbReference type="SUPFAM" id="SSF51569">
    <property type="entry name" value="Aldolase"/>
    <property type="match status" value="1"/>
</dbReference>
<dbReference type="GO" id="GO:0009025">
    <property type="term" value="F:tagatose-bisphosphate aldolase activity"/>
    <property type="evidence" value="ECO:0007669"/>
    <property type="project" value="UniProtKB-EC"/>
</dbReference>
<feature type="active site" description="Proton donor" evidence="1">
    <location>
        <position position="81"/>
    </location>
</feature>
<keyword evidence="4" id="KW-0456">Lyase</keyword>